<keyword evidence="1" id="KW-0472">Membrane</keyword>
<dbReference type="Proteomes" id="UP000000370">
    <property type="component" value="Chromosome"/>
</dbReference>
<dbReference type="RefSeq" id="WP_012200760.1">
    <property type="nucleotide sequence ID" value="NC_010001.1"/>
</dbReference>
<keyword evidence="1" id="KW-0812">Transmembrane</keyword>
<evidence type="ECO:0000313" key="3">
    <source>
        <dbReference type="Proteomes" id="UP000000370"/>
    </source>
</evidence>
<keyword evidence="3" id="KW-1185">Reference proteome</keyword>
<organism evidence="2 3">
    <name type="scientific">Lachnoclostridium phytofermentans (strain ATCC 700394 / DSM 18823 / ISDg)</name>
    <name type="common">Clostridium phytofermentans</name>
    <dbReference type="NCBI Taxonomy" id="357809"/>
    <lineage>
        <taxon>Bacteria</taxon>
        <taxon>Bacillati</taxon>
        <taxon>Bacillota</taxon>
        <taxon>Clostridia</taxon>
        <taxon>Lachnospirales</taxon>
        <taxon>Lachnospiraceae</taxon>
    </lineage>
</organism>
<name>A9KNJ2_LACP7</name>
<dbReference type="OrthoDB" id="9999631at2"/>
<dbReference type="Gene3D" id="2.40.420.20">
    <property type="match status" value="1"/>
</dbReference>
<evidence type="ECO:0000256" key="1">
    <source>
        <dbReference type="SAM" id="Phobius"/>
    </source>
</evidence>
<dbReference type="HOGENOM" id="CLU_1882155_0_0_9"/>
<dbReference type="AlphaFoldDB" id="A9KNJ2"/>
<dbReference type="EMBL" id="CP000885">
    <property type="protein sequence ID" value="ABX43109.1"/>
    <property type="molecule type" value="Genomic_DNA"/>
</dbReference>
<keyword evidence="1" id="KW-1133">Transmembrane helix</keyword>
<evidence type="ECO:0000313" key="2">
    <source>
        <dbReference type="EMBL" id="ABX43109.1"/>
    </source>
</evidence>
<reference evidence="3" key="1">
    <citation type="submission" date="2007-11" db="EMBL/GenBank/DDBJ databases">
        <title>Complete genome sequence of Clostridium phytofermentans ISDg.</title>
        <authorList>
            <person name="Leschine S.B."/>
            <person name="Warnick T.A."/>
            <person name="Blanchard J.L."/>
            <person name="Schnell D.J."/>
            <person name="Petit E.L."/>
            <person name="LaTouf W.G."/>
            <person name="Copeland A."/>
            <person name="Lucas S."/>
            <person name="Lapidus A."/>
            <person name="Barry K."/>
            <person name="Glavina del Rio T."/>
            <person name="Dalin E."/>
            <person name="Tice H."/>
            <person name="Pitluck S."/>
            <person name="Kiss H."/>
            <person name="Brettin T."/>
            <person name="Bruce D."/>
            <person name="Detter J.C."/>
            <person name="Han C."/>
            <person name="Kuske C."/>
            <person name="Schmutz J."/>
            <person name="Larimer F."/>
            <person name="Land M."/>
            <person name="Hauser L."/>
            <person name="Kyrpides N."/>
            <person name="Kim E.A."/>
            <person name="Richardson P."/>
        </authorList>
    </citation>
    <scope>NUCLEOTIDE SEQUENCE [LARGE SCALE GENOMIC DNA]</scope>
    <source>
        <strain evidence="3">ATCC 700394 / DSM 18823 / ISDg</strain>
    </source>
</reference>
<dbReference type="KEGG" id="cpy:Cphy_2749"/>
<protein>
    <submittedName>
        <fullName evidence="2">Uncharacterized protein</fullName>
    </submittedName>
</protein>
<sequence precursor="true">MSEKRIFPIIFSCLFFIAMTILTVFTPAVHEKMIPHVRVEKLTRETFPFDYVNGETRSSMQQKIALNEKYANKQIFLLYEAEKNGTQRYFVREVSIELGDFYNGYYEVKSGLITSDRIVIETNKELFDGAEVFIE</sequence>
<accession>A9KNJ2</accession>
<gene>
    <name evidence="2" type="ordered locus">Cphy_2749</name>
</gene>
<proteinExistence type="predicted"/>
<feature type="transmembrane region" description="Helical" evidence="1">
    <location>
        <begin position="6"/>
        <end position="29"/>
    </location>
</feature>